<comment type="caution">
    <text evidence="1">The sequence shown here is derived from an EMBL/GenBank/DDBJ whole genome shotgun (WGS) entry which is preliminary data.</text>
</comment>
<reference evidence="1" key="1">
    <citation type="journal article" date="2014" name="Front. Microbiol.">
        <title>High frequency of phylogenetically diverse reductive dehalogenase-homologous genes in deep subseafloor sedimentary metagenomes.</title>
        <authorList>
            <person name="Kawai M."/>
            <person name="Futagami T."/>
            <person name="Toyoda A."/>
            <person name="Takaki Y."/>
            <person name="Nishi S."/>
            <person name="Hori S."/>
            <person name="Arai W."/>
            <person name="Tsubouchi T."/>
            <person name="Morono Y."/>
            <person name="Uchiyama I."/>
            <person name="Ito T."/>
            <person name="Fujiyama A."/>
            <person name="Inagaki F."/>
            <person name="Takami H."/>
        </authorList>
    </citation>
    <scope>NUCLEOTIDE SEQUENCE</scope>
    <source>
        <strain evidence="1">Expedition CK06-06</strain>
    </source>
</reference>
<dbReference type="EMBL" id="BART01006011">
    <property type="protein sequence ID" value="GAG56379.1"/>
    <property type="molecule type" value="Genomic_DNA"/>
</dbReference>
<protein>
    <submittedName>
        <fullName evidence="1">Uncharacterized protein</fullName>
    </submittedName>
</protein>
<sequence>MNLDFSKCKTKEDVEKVFKEHQQDFKVLKKIKQIGDKNE</sequence>
<accession>X0YJU5</accession>
<evidence type="ECO:0000313" key="1">
    <source>
        <dbReference type="EMBL" id="GAG56379.1"/>
    </source>
</evidence>
<gene>
    <name evidence="1" type="ORF">S01H4_13660</name>
</gene>
<organism evidence="1">
    <name type="scientific">marine sediment metagenome</name>
    <dbReference type="NCBI Taxonomy" id="412755"/>
    <lineage>
        <taxon>unclassified sequences</taxon>
        <taxon>metagenomes</taxon>
        <taxon>ecological metagenomes</taxon>
    </lineage>
</organism>
<name>X0YJU5_9ZZZZ</name>
<dbReference type="AlphaFoldDB" id="X0YJU5"/>
<proteinExistence type="predicted"/>